<evidence type="ECO:0000313" key="3">
    <source>
        <dbReference type="Proteomes" id="UP000050920"/>
    </source>
</evidence>
<protein>
    <submittedName>
        <fullName evidence="2">Carboxymuconolactone decarboxylase</fullName>
    </submittedName>
</protein>
<evidence type="ECO:0000259" key="1">
    <source>
        <dbReference type="Pfam" id="PF02627"/>
    </source>
</evidence>
<proteinExistence type="predicted"/>
<sequence>MRALRPLGGFFMTDSDLMNTWLADDPELAALVGPFLTTTNAPKTVLPAGDRELIGLIALTVQGSLTHFQANVNQALQAGVTPARLLETIYQLTPVIGYPKVAGALTAIHAELAADKLAPDFKPLLSDEQHGVKVQANLYGTEIKNLLAALPAGAGTALPQWLTQHFFNDYYRRSTLTTAQRERYELMALITLNVDFQIKAHARGSLKAGNSAATLVWAAIQLLPYIGFPLIINSVRQIQAAAEALND</sequence>
<dbReference type="Pfam" id="PF02627">
    <property type="entry name" value="CMD"/>
    <property type="match status" value="2"/>
</dbReference>
<evidence type="ECO:0000313" key="2">
    <source>
        <dbReference type="EMBL" id="KRO26807.1"/>
    </source>
</evidence>
<reference evidence="2 3" key="1">
    <citation type="journal article" date="2015" name="Genome Announc.">
        <title>Expanding the biotechnology potential of lactobacilli through comparative genomics of 213 strains and associated genera.</title>
        <authorList>
            <person name="Sun Z."/>
            <person name="Harris H.M."/>
            <person name="McCann A."/>
            <person name="Guo C."/>
            <person name="Argimon S."/>
            <person name="Zhang W."/>
            <person name="Yang X."/>
            <person name="Jeffery I.B."/>
            <person name="Cooney J.C."/>
            <person name="Kagawa T.F."/>
            <person name="Liu W."/>
            <person name="Song Y."/>
            <person name="Salvetti E."/>
            <person name="Wrobel A."/>
            <person name="Rasinkangas P."/>
            <person name="Parkhill J."/>
            <person name="Rea M.C."/>
            <person name="O'Sullivan O."/>
            <person name="Ritari J."/>
            <person name="Douillard F.P."/>
            <person name="Paul Ross R."/>
            <person name="Yang R."/>
            <person name="Briner A.E."/>
            <person name="Felis G.E."/>
            <person name="de Vos W.M."/>
            <person name="Barrangou R."/>
            <person name="Klaenhammer T.R."/>
            <person name="Caufield P.W."/>
            <person name="Cui Y."/>
            <person name="Zhang H."/>
            <person name="O'Toole P.W."/>
        </authorList>
    </citation>
    <scope>NUCLEOTIDE SEQUENCE [LARGE SCALE GENOMIC DNA]</scope>
    <source>
        <strain evidence="2 3">DSM 21115</strain>
    </source>
</reference>
<organism evidence="2 3">
    <name type="scientific">Lactiplantibacillus fabifermentans DSM 21115</name>
    <dbReference type="NCBI Taxonomy" id="1413187"/>
    <lineage>
        <taxon>Bacteria</taxon>
        <taxon>Bacillati</taxon>
        <taxon>Bacillota</taxon>
        <taxon>Bacilli</taxon>
        <taxon>Lactobacillales</taxon>
        <taxon>Lactobacillaceae</taxon>
        <taxon>Lactiplantibacillus</taxon>
    </lineage>
</organism>
<dbReference type="Gene3D" id="1.20.1290.10">
    <property type="entry name" value="AhpD-like"/>
    <property type="match status" value="1"/>
</dbReference>
<dbReference type="PANTHER" id="PTHR33570:SF2">
    <property type="entry name" value="CARBOXYMUCONOLACTONE DECARBOXYLASE-LIKE DOMAIN-CONTAINING PROTEIN"/>
    <property type="match status" value="1"/>
</dbReference>
<dbReference type="Proteomes" id="UP000050920">
    <property type="component" value="Unassembled WGS sequence"/>
</dbReference>
<dbReference type="InterPro" id="IPR003779">
    <property type="entry name" value="CMD-like"/>
</dbReference>
<accession>A0A0R2NM72</accession>
<name>A0A0R2NM72_9LACO</name>
<comment type="caution">
    <text evidence="2">The sequence shown here is derived from an EMBL/GenBank/DDBJ whole genome shotgun (WGS) entry which is preliminary data.</text>
</comment>
<dbReference type="InterPro" id="IPR029032">
    <property type="entry name" value="AhpD-like"/>
</dbReference>
<gene>
    <name evidence="2" type="ORF">DY78_GL000579</name>
</gene>
<dbReference type="GO" id="GO:0051920">
    <property type="term" value="F:peroxiredoxin activity"/>
    <property type="evidence" value="ECO:0007669"/>
    <property type="project" value="InterPro"/>
</dbReference>
<dbReference type="PANTHER" id="PTHR33570">
    <property type="entry name" value="4-CARBOXYMUCONOLACTONE DECARBOXYLASE FAMILY PROTEIN"/>
    <property type="match status" value="1"/>
</dbReference>
<dbReference type="EMBL" id="AYGX02000104">
    <property type="protein sequence ID" value="KRO26807.1"/>
    <property type="molecule type" value="Genomic_DNA"/>
</dbReference>
<dbReference type="SUPFAM" id="SSF69118">
    <property type="entry name" value="AhpD-like"/>
    <property type="match status" value="1"/>
</dbReference>
<keyword evidence="3" id="KW-1185">Reference proteome</keyword>
<dbReference type="AlphaFoldDB" id="A0A0R2NM72"/>
<feature type="domain" description="Carboxymuconolactone decarboxylase-like" evidence="1">
    <location>
        <begin position="158"/>
        <end position="236"/>
    </location>
</feature>
<dbReference type="InterPro" id="IPR052512">
    <property type="entry name" value="4CMD/NDH-1_regulator"/>
</dbReference>
<feature type="domain" description="Carboxymuconolactone decarboxylase-like" evidence="1">
    <location>
        <begin position="26"/>
        <end position="108"/>
    </location>
</feature>